<sequence length="40" mass="4372">MKRQVGFPGQEVNIGDIRGVLVDVPFISRSLPVTMQMAGK</sequence>
<accession>D5A8M2</accession>
<evidence type="ECO:0000313" key="1">
    <source>
        <dbReference type="EMBL" id="ADE75891.1"/>
    </source>
</evidence>
<dbReference type="AlphaFoldDB" id="D5A8M2"/>
<reference evidence="1" key="1">
    <citation type="submission" date="2010-04" db="EMBL/GenBank/DDBJ databases">
        <authorList>
            <person name="Reid K.E."/>
            <person name="Liao N."/>
            <person name="Chan S."/>
            <person name="Docking R."/>
            <person name="Taylor G."/>
            <person name="Moore R."/>
            <person name="Mayo M."/>
            <person name="Munro S."/>
            <person name="King J."/>
            <person name="Yanchuk A."/>
            <person name="Holt R."/>
            <person name="Jones S."/>
            <person name="Marra M."/>
            <person name="Ritland C.E."/>
            <person name="Ritland K."/>
            <person name="Bohlmann J."/>
        </authorList>
    </citation>
    <scope>NUCLEOTIDE SEQUENCE</scope>
    <source>
        <tissue evidence="1">Buds collected with no treatment. Collection October 2007</tissue>
    </source>
</reference>
<dbReference type="EMBL" id="BT122518">
    <property type="protein sequence ID" value="ADE75891.1"/>
    <property type="molecule type" value="mRNA"/>
</dbReference>
<protein>
    <submittedName>
        <fullName evidence="1">Uncharacterized protein</fullName>
    </submittedName>
</protein>
<name>D5A8M2_PICSI</name>
<organism evidence="1">
    <name type="scientific">Picea sitchensis</name>
    <name type="common">Sitka spruce</name>
    <name type="synonym">Pinus sitchensis</name>
    <dbReference type="NCBI Taxonomy" id="3332"/>
    <lineage>
        <taxon>Eukaryota</taxon>
        <taxon>Viridiplantae</taxon>
        <taxon>Streptophyta</taxon>
        <taxon>Embryophyta</taxon>
        <taxon>Tracheophyta</taxon>
        <taxon>Spermatophyta</taxon>
        <taxon>Pinopsida</taxon>
        <taxon>Pinidae</taxon>
        <taxon>Conifers I</taxon>
        <taxon>Pinales</taxon>
        <taxon>Pinaceae</taxon>
        <taxon>Picea</taxon>
    </lineage>
</organism>
<proteinExistence type="evidence at transcript level"/>